<protein>
    <recommendedName>
        <fullName evidence="2">F-box domain-containing protein</fullName>
    </recommendedName>
</protein>
<evidence type="ECO:0000313" key="3">
    <source>
        <dbReference type="EnsemblPlants" id="Bo6g119990.1"/>
    </source>
</evidence>
<dbReference type="HOGENOM" id="CLU_032521_0_0_1"/>
<dbReference type="RefSeq" id="XP_013591060.1">
    <property type="nucleotide sequence ID" value="XM_013735606.1"/>
</dbReference>
<dbReference type="Gramene" id="Bo6g119990.1">
    <property type="protein sequence ID" value="Bo6g119990.1"/>
    <property type="gene ID" value="Bo6g119990"/>
</dbReference>
<organism evidence="3 4">
    <name type="scientific">Brassica oleracea var. oleracea</name>
    <dbReference type="NCBI Taxonomy" id="109376"/>
    <lineage>
        <taxon>Eukaryota</taxon>
        <taxon>Viridiplantae</taxon>
        <taxon>Streptophyta</taxon>
        <taxon>Embryophyta</taxon>
        <taxon>Tracheophyta</taxon>
        <taxon>Spermatophyta</taxon>
        <taxon>Magnoliopsida</taxon>
        <taxon>eudicotyledons</taxon>
        <taxon>Gunneridae</taxon>
        <taxon>Pentapetalae</taxon>
        <taxon>rosids</taxon>
        <taxon>malvids</taxon>
        <taxon>Brassicales</taxon>
        <taxon>Brassicaceae</taxon>
        <taxon>Brassiceae</taxon>
        <taxon>Brassica</taxon>
    </lineage>
</organism>
<dbReference type="InterPro" id="IPR006652">
    <property type="entry name" value="Kelch_1"/>
</dbReference>
<dbReference type="InterPro" id="IPR057499">
    <property type="entry name" value="Kelch_FKB95"/>
</dbReference>
<dbReference type="InterPro" id="IPR001810">
    <property type="entry name" value="F-box_dom"/>
</dbReference>
<sequence length="380" mass="42739">MSDEPPKKHSTHHPPPPPSLSSLPQEIVLRCLAFVPRSYRLSLSWVSKELRSLLRSPELNGLRPDKNSLYVCFQNKHNDPTTVHWFTLRPKEETTTTEYVLVPNPTPFPPHKYGSSTATVGSKIFFIGGSRKPSSDLWILDTRTGNMTQGPSMSVPRKKYDAAVGVIDGKVYVIGGGVSNKRFHEEIQVEVFDPKSGTWELAGVENVRKTLRCGASVDRKVYMVESEETSVYNPRGCERERMVRIVNERLSSERGRKEALDDTVCRACVVEDVLFAFFVRSGVMWFNTKFNAWSSLVGPDGKKLFISRADAMSEYDDDGRLAVLYMLGENEVDETFTKSVGCMLVKLDRAGEKICGTIDWSGVVGAVPYWFSFLHCFTCL</sequence>
<dbReference type="Pfam" id="PF00646">
    <property type="entry name" value="F-box"/>
    <property type="match status" value="1"/>
</dbReference>
<evidence type="ECO:0000259" key="2">
    <source>
        <dbReference type="PROSITE" id="PS50181"/>
    </source>
</evidence>
<reference evidence="3" key="2">
    <citation type="submission" date="2015-03" db="UniProtKB">
        <authorList>
            <consortium name="EnsemblPlants"/>
        </authorList>
    </citation>
    <scope>IDENTIFICATION</scope>
</reference>
<dbReference type="GeneID" id="106299527"/>
<dbReference type="Gene3D" id="2.120.10.80">
    <property type="entry name" value="Kelch-type beta propeller"/>
    <property type="match status" value="1"/>
</dbReference>
<dbReference type="SUPFAM" id="SSF81383">
    <property type="entry name" value="F-box domain"/>
    <property type="match status" value="1"/>
</dbReference>
<keyword evidence="4" id="KW-1185">Reference proteome</keyword>
<feature type="region of interest" description="Disordered" evidence="1">
    <location>
        <begin position="1"/>
        <end position="21"/>
    </location>
</feature>
<evidence type="ECO:0000256" key="1">
    <source>
        <dbReference type="SAM" id="MobiDB-lite"/>
    </source>
</evidence>
<proteinExistence type="predicted"/>
<dbReference type="PANTHER" id="PTHR24414">
    <property type="entry name" value="F-BOX/KELCH-REPEAT PROTEIN SKIP4"/>
    <property type="match status" value="1"/>
</dbReference>
<dbReference type="OMA" id="KVYMVES"/>
<reference evidence="3 4" key="1">
    <citation type="journal article" date="2014" name="Genome Biol.">
        <title>Transcriptome and methylome profiling reveals relics of genome dominance in the mesopolyploid Brassica oleracea.</title>
        <authorList>
            <person name="Parkin I.A."/>
            <person name="Koh C."/>
            <person name="Tang H."/>
            <person name="Robinson S.J."/>
            <person name="Kagale S."/>
            <person name="Clarke W.E."/>
            <person name="Town C.D."/>
            <person name="Nixon J."/>
            <person name="Krishnakumar V."/>
            <person name="Bidwell S.L."/>
            <person name="Denoeud F."/>
            <person name="Belcram H."/>
            <person name="Links M.G."/>
            <person name="Just J."/>
            <person name="Clarke C."/>
            <person name="Bender T."/>
            <person name="Huebert T."/>
            <person name="Mason A.S."/>
            <person name="Pires J.C."/>
            <person name="Barker G."/>
            <person name="Moore J."/>
            <person name="Walley P.G."/>
            <person name="Manoli S."/>
            <person name="Batley J."/>
            <person name="Edwards D."/>
            <person name="Nelson M.N."/>
            <person name="Wang X."/>
            <person name="Paterson A.H."/>
            <person name="King G."/>
            <person name="Bancroft I."/>
            <person name="Chalhoub B."/>
            <person name="Sharpe A.G."/>
        </authorList>
    </citation>
    <scope>NUCLEOTIDE SEQUENCE</scope>
    <source>
        <strain evidence="3 4">cv. TO1000</strain>
    </source>
</reference>
<dbReference type="CDD" id="cd22152">
    <property type="entry name" value="F-box_AtAFR-like"/>
    <property type="match status" value="1"/>
</dbReference>
<dbReference type="EnsemblPlants" id="Bo6g119990.1">
    <property type="protein sequence ID" value="Bo6g119990.1"/>
    <property type="gene ID" value="Bo6g119990"/>
</dbReference>
<dbReference type="InterPro" id="IPR015915">
    <property type="entry name" value="Kelch-typ_b-propeller"/>
</dbReference>
<evidence type="ECO:0000313" key="4">
    <source>
        <dbReference type="Proteomes" id="UP000032141"/>
    </source>
</evidence>
<dbReference type="PROSITE" id="PS50181">
    <property type="entry name" value="FBOX"/>
    <property type="match status" value="1"/>
</dbReference>
<dbReference type="Pfam" id="PF25210">
    <property type="entry name" value="Kelch_FKB95"/>
    <property type="match status" value="1"/>
</dbReference>
<dbReference type="PANTHER" id="PTHR24414:SF72">
    <property type="entry name" value="F-BOX DOMAIN-CONTAINING PROTEIN"/>
    <property type="match status" value="1"/>
</dbReference>
<dbReference type="AlphaFoldDB" id="A0A0D3D104"/>
<dbReference type="OrthoDB" id="45365at2759"/>
<dbReference type="KEGG" id="boe:106299527"/>
<dbReference type="SMART" id="SM00612">
    <property type="entry name" value="Kelch"/>
    <property type="match status" value="2"/>
</dbReference>
<name>A0A0D3D104_BRAOL</name>
<dbReference type="eggNOG" id="KOG1072">
    <property type="taxonomic scope" value="Eukaryota"/>
</dbReference>
<dbReference type="InterPro" id="IPR036047">
    <property type="entry name" value="F-box-like_dom_sf"/>
</dbReference>
<dbReference type="Proteomes" id="UP000032141">
    <property type="component" value="Chromosome C6"/>
</dbReference>
<feature type="domain" description="F-box" evidence="2">
    <location>
        <begin position="17"/>
        <end position="73"/>
    </location>
</feature>
<dbReference type="InterPro" id="IPR050354">
    <property type="entry name" value="F-box/kelch-repeat_ARATH"/>
</dbReference>
<accession>A0A0D3D104</accession>
<dbReference type="SUPFAM" id="SSF117281">
    <property type="entry name" value="Kelch motif"/>
    <property type="match status" value="1"/>
</dbReference>